<protein>
    <submittedName>
        <fullName evidence="1">Uncharacterized protein</fullName>
    </submittedName>
</protein>
<keyword evidence="2" id="KW-1185">Reference proteome</keyword>
<evidence type="ECO:0000313" key="2">
    <source>
        <dbReference type="Proteomes" id="UP001154114"/>
    </source>
</evidence>
<gene>
    <name evidence="1" type="ORF">CINC_LOCUS12759</name>
</gene>
<proteinExistence type="predicted"/>
<sequence>MSGWCFFFDRRCIWISTARDIAAKRCPIPSKQNAPLSILSDTGCRPFVDSPCGCEAAAESPMTSLLCLSLSVTGSDLLACSGRFLYSSVVIFAKIPASKSVMRTLLNVSR</sequence>
<accession>A0A9N8PZU9</accession>
<name>A0A9N8PZU9_CHRIL</name>
<organism evidence="1 2">
    <name type="scientific">Chrysodeixis includens</name>
    <name type="common">Soybean looper</name>
    <name type="synonym">Pseudoplusia includens</name>
    <dbReference type="NCBI Taxonomy" id="689277"/>
    <lineage>
        <taxon>Eukaryota</taxon>
        <taxon>Metazoa</taxon>
        <taxon>Ecdysozoa</taxon>
        <taxon>Arthropoda</taxon>
        <taxon>Hexapoda</taxon>
        <taxon>Insecta</taxon>
        <taxon>Pterygota</taxon>
        <taxon>Neoptera</taxon>
        <taxon>Endopterygota</taxon>
        <taxon>Lepidoptera</taxon>
        <taxon>Glossata</taxon>
        <taxon>Ditrysia</taxon>
        <taxon>Noctuoidea</taxon>
        <taxon>Noctuidae</taxon>
        <taxon>Plusiinae</taxon>
        <taxon>Chrysodeixis</taxon>
    </lineage>
</organism>
<evidence type="ECO:0000313" key="1">
    <source>
        <dbReference type="EMBL" id="CAD0198486.1"/>
    </source>
</evidence>
<dbReference type="AlphaFoldDB" id="A0A9N8PZU9"/>
<dbReference type="EMBL" id="LR824011">
    <property type="protein sequence ID" value="CAD0198486.1"/>
    <property type="molecule type" value="Genomic_DNA"/>
</dbReference>
<dbReference type="Proteomes" id="UP001154114">
    <property type="component" value="Chromosome 8"/>
</dbReference>
<reference evidence="1" key="1">
    <citation type="submission" date="2021-12" db="EMBL/GenBank/DDBJ databases">
        <authorList>
            <person name="King R."/>
        </authorList>
    </citation>
    <scope>NUCLEOTIDE SEQUENCE</scope>
</reference>